<dbReference type="InterPro" id="IPR036388">
    <property type="entry name" value="WH-like_DNA-bd_sf"/>
</dbReference>
<dbReference type="PANTHER" id="PTHR42942:SF1">
    <property type="entry name" value="ALKYLTRANSFERASE-LIKE PROTEIN 1"/>
    <property type="match status" value="1"/>
</dbReference>
<evidence type="ECO:0000259" key="2">
    <source>
        <dbReference type="Pfam" id="PF01035"/>
    </source>
</evidence>
<reference evidence="3 4" key="1">
    <citation type="submission" date="2016-10" db="EMBL/GenBank/DDBJ databases">
        <authorList>
            <person name="de Groot N.N."/>
        </authorList>
    </citation>
    <scope>NUCLEOTIDE SEQUENCE [LARGE SCALE GENOMIC DNA]</scope>
    <source>
        <strain evidence="3 4">DSM 44149</strain>
    </source>
</reference>
<proteinExistence type="predicted"/>
<name>A0A1G9YFQ7_ALLAB</name>
<sequence length="112" mass="12294">MDEQIHERVRDVIRSIPAGQVATYGDVAAVAKAPSPRIVGRILAEDGHDLPWQRVLRANGTPAPHLADEQLQLLREEGVAILDGRIDFAAHRWEESPAARAKAEDDSQPGLF</sequence>
<dbReference type="RefSeq" id="WP_030427736.1">
    <property type="nucleotide sequence ID" value="NZ_JOEF01000002.1"/>
</dbReference>
<dbReference type="STRING" id="211114.SAMN04489726_4794"/>
<dbReference type="SUPFAM" id="SSF46767">
    <property type="entry name" value="Methylated DNA-protein cysteine methyltransferase, C-terminal domain"/>
    <property type="match status" value="1"/>
</dbReference>
<keyword evidence="3" id="KW-0238">DNA-binding</keyword>
<dbReference type="PANTHER" id="PTHR42942">
    <property type="entry name" value="6-O-METHYLGUANINE DNA METHYLTRANSFERASE"/>
    <property type="match status" value="1"/>
</dbReference>
<gene>
    <name evidence="3" type="ORF">SAMN04489726_4794</name>
</gene>
<dbReference type="AlphaFoldDB" id="A0A1G9YFQ7"/>
<accession>A0A1G9YFQ7</accession>
<evidence type="ECO:0000313" key="4">
    <source>
        <dbReference type="Proteomes" id="UP000183376"/>
    </source>
</evidence>
<keyword evidence="4" id="KW-1185">Reference proteome</keyword>
<feature type="domain" description="Methylated-DNA-[protein]-cysteine S-methyltransferase DNA binding" evidence="2">
    <location>
        <begin position="5"/>
        <end position="79"/>
    </location>
</feature>
<evidence type="ECO:0000313" key="3">
    <source>
        <dbReference type="EMBL" id="SDN07870.1"/>
    </source>
</evidence>
<evidence type="ECO:0000256" key="1">
    <source>
        <dbReference type="ARBA" id="ARBA00022763"/>
    </source>
</evidence>
<dbReference type="Proteomes" id="UP000183376">
    <property type="component" value="Chromosome I"/>
</dbReference>
<dbReference type="GO" id="GO:0003824">
    <property type="term" value="F:catalytic activity"/>
    <property type="evidence" value="ECO:0007669"/>
    <property type="project" value="InterPro"/>
</dbReference>
<dbReference type="GO" id="GO:0003677">
    <property type="term" value="F:DNA binding"/>
    <property type="evidence" value="ECO:0007669"/>
    <property type="project" value="UniProtKB-KW"/>
</dbReference>
<dbReference type="Gene3D" id="1.10.10.10">
    <property type="entry name" value="Winged helix-like DNA-binding domain superfamily/Winged helix DNA-binding domain"/>
    <property type="match status" value="1"/>
</dbReference>
<dbReference type="Pfam" id="PF01035">
    <property type="entry name" value="DNA_binding_1"/>
    <property type="match status" value="1"/>
</dbReference>
<keyword evidence="1" id="KW-0227">DNA damage</keyword>
<dbReference type="CDD" id="cd06445">
    <property type="entry name" value="ATase"/>
    <property type="match status" value="1"/>
</dbReference>
<dbReference type="InterPro" id="IPR014048">
    <property type="entry name" value="MethylDNA_cys_MeTrfase_DNA-bd"/>
</dbReference>
<organism evidence="3 4">
    <name type="scientific">Allokutzneria albata</name>
    <name type="common">Kibdelosporangium albatum</name>
    <dbReference type="NCBI Taxonomy" id="211114"/>
    <lineage>
        <taxon>Bacteria</taxon>
        <taxon>Bacillati</taxon>
        <taxon>Actinomycetota</taxon>
        <taxon>Actinomycetes</taxon>
        <taxon>Pseudonocardiales</taxon>
        <taxon>Pseudonocardiaceae</taxon>
        <taxon>Allokutzneria</taxon>
    </lineage>
</organism>
<dbReference type="eggNOG" id="COG3695">
    <property type="taxonomic scope" value="Bacteria"/>
</dbReference>
<protein>
    <submittedName>
        <fullName evidence="3">Alkylated DNA nucleotide flippase Atl1, participates in nucleotide excision repair, Ada-like DNA-binding domain</fullName>
    </submittedName>
</protein>
<dbReference type="InterPro" id="IPR052520">
    <property type="entry name" value="ATL_DNA_repair"/>
</dbReference>
<dbReference type="GO" id="GO:0006281">
    <property type="term" value="P:DNA repair"/>
    <property type="evidence" value="ECO:0007669"/>
    <property type="project" value="InterPro"/>
</dbReference>
<dbReference type="EMBL" id="LT629701">
    <property type="protein sequence ID" value="SDN07870.1"/>
    <property type="molecule type" value="Genomic_DNA"/>
</dbReference>
<dbReference type="InterPro" id="IPR036217">
    <property type="entry name" value="MethylDNA_cys_MeTrfase_DNAb"/>
</dbReference>
<dbReference type="OrthoDB" id="9132167at2"/>